<evidence type="ECO:0000313" key="1">
    <source>
        <dbReference type="EMBL" id="MCE7010849.1"/>
    </source>
</evidence>
<organism evidence="1 2">
    <name type="scientific">Kibdelosporangium philippinense</name>
    <dbReference type="NCBI Taxonomy" id="211113"/>
    <lineage>
        <taxon>Bacteria</taxon>
        <taxon>Bacillati</taxon>
        <taxon>Actinomycetota</taxon>
        <taxon>Actinomycetes</taxon>
        <taxon>Pseudonocardiales</taxon>
        <taxon>Pseudonocardiaceae</taxon>
        <taxon>Kibdelosporangium</taxon>
    </lineage>
</organism>
<dbReference type="Proteomes" id="UP001521150">
    <property type="component" value="Unassembled WGS sequence"/>
</dbReference>
<proteinExistence type="predicted"/>
<evidence type="ECO:0000313" key="2">
    <source>
        <dbReference type="Proteomes" id="UP001521150"/>
    </source>
</evidence>
<keyword evidence="2" id="KW-1185">Reference proteome</keyword>
<accession>A0ABS8ZSZ3</accession>
<name>A0ABS8ZSZ3_9PSEU</name>
<dbReference type="EMBL" id="JAJVCN010000004">
    <property type="protein sequence ID" value="MCE7010849.1"/>
    <property type="molecule type" value="Genomic_DNA"/>
</dbReference>
<comment type="caution">
    <text evidence="1">The sequence shown here is derived from an EMBL/GenBank/DDBJ whole genome shotgun (WGS) entry which is preliminary data.</text>
</comment>
<sequence>MVGSVVLGVAGYAAGPLKDVTVVRAMVASKREFFEDEQVKRIMMAHGYEVQVTPVGSLDLAEKVDLDSYHFVFPSGQSAADRIRERRRGKHAIAFRPFFSPIVLATFRDYADALFRAGVARPQGDPTLYYDLEMGKLVGLIDRKAVWSEFGLKNGNRITAQAPDACRTYSGAVYVGLVSFARTGHPPENEADAVAIARAIKPLFDVEGQHGEDMAPKYFAPEGRTFAPVAVLYEHQFIAHQIRSRQQTGRLDDSRVLLYPAAQHQTAPELISQSPEGDAIGHLIMENDQLRRRAVELGFHVLSPGDTPVVDFADLLRAHDVPIPTTGVGDTETWLPANEVFRAMIKEIGRCTW</sequence>
<gene>
    <name evidence="1" type="ORF">LWC34_49810</name>
</gene>
<protein>
    <submittedName>
        <fullName evidence="1">Uncharacterized protein</fullName>
    </submittedName>
</protein>
<dbReference type="RefSeq" id="WP_233733109.1">
    <property type="nucleotide sequence ID" value="NZ_JAJVCN010000004.1"/>
</dbReference>
<reference evidence="1 2" key="1">
    <citation type="submission" date="2021-12" db="EMBL/GenBank/DDBJ databases">
        <title>Genome sequence of Kibdelosporangium philippinense ATCC 49844.</title>
        <authorList>
            <person name="Fedorov E.A."/>
            <person name="Omeragic M."/>
            <person name="Shalygina K.F."/>
            <person name="Maclea K.S."/>
        </authorList>
    </citation>
    <scope>NUCLEOTIDE SEQUENCE [LARGE SCALE GENOMIC DNA]</scope>
    <source>
        <strain evidence="1 2">ATCC 49844</strain>
    </source>
</reference>